<feature type="compositionally biased region" description="Acidic residues" evidence="1">
    <location>
        <begin position="57"/>
        <end position="67"/>
    </location>
</feature>
<dbReference type="NCBIfam" id="TIGR01451">
    <property type="entry name" value="B_ant_repeat"/>
    <property type="match status" value="1"/>
</dbReference>
<feature type="domain" description="DUF11" evidence="2">
    <location>
        <begin position="94"/>
        <end position="207"/>
    </location>
</feature>
<organism evidence="3 4">
    <name type="scientific">Jiulongibacter sediminis</name>
    <dbReference type="NCBI Taxonomy" id="1605367"/>
    <lineage>
        <taxon>Bacteria</taxon>
        <taxon>Pseudomonadati</taxon>
        <taxon>Bacteroidota</taxon>
        <taxon>Cytophagia</taxon>
        <taxon>Cytophagales</taxon>
        <taxon>Leadbetterellaceae</taxon>
        <taxon>Jiulongibacter</taxon>
    </lineage>
</organism>
<feature type="region of interest" description="Disordered" evidence="1">
    <location>
        <begin position="1"/>
        <end position="89"/>
    </location>
</feature>
<dbReference type="InterPro" id="IPR047589">
    <property type="entry name" value="DUF11_rpt"/>
</dbReference>
<gene>
    <name evidence="3" type="ORF">AFM12_05340</name>
</gene>
<dbReference type="InterPro" id="IPR013783">
    <property type="entry name" value="Ig-like_fold"/>
</dbReference>
<evidence type="ECO:0000313" key="4">
    <source>
        <dbReference type="Proteomes" id="UP000050454"/>
    </source>
</evidence>
<evidence type="ECO:0000256" key="1">
    <source>
        <dbReference type="SAM" id="MobiDB-lite"/>
    </source>
</evidence>
<proteinExistence type="predicted"/>
<dbReference type="Pfam" id="PF01345">
    <property type="entry name" value="DUF11"/>
    <property type="match status" value="1"/>
</dbReference>
<comment type="caution">
    <text evidence="3">The sequence shown here is derived from an EMBL/GenBank/DDBJ whole genome shotgun (WGS) entry which is preliminary data.</text>
</comment>
<dbReference type="STRING" id="1605367.AFM12_05340"/>
<evidence type="ECO:0000313" key="3">
    <source>
        <dbReference type="EMBL" id="KPM49980.1"/>
    </source>
</evidence>
<dbReference type="RefSeq" id="WP_055144687.1">
    <property type="nucleotide sequence ID" value="NZ_JXSZ01000005.1"/>
</dbReference>
<dbReference type="InterPro" id="IPR001434">
    <property type="entry name" value="OmcB-like_DUF11"/>
</dbReference>
<dbReference type="AlphaFoldDB" id="A0A0N8HAE9"/>
<evidence type="ECO:0000259" key="2">
    <source>
        <dbReference type="Pfam" id="PF01345"/>
    </source>
</evidence>
<dbReference type="Proteomes" id="UP000050454">
    <property type="component" value="Unassembled WGS sequence"/>
</dbReference>
<sequence>MAPLSASTDPNLADSDLDGIQDGTEIGLTNGTKYTDPGIFVPDADPLTTTDPNLYDTDSDGLSDGAEDANLNGQIDSGESDPNDPCDPNPCQIDLSLSQSVNVSLAEIGDTLTFSLTLVNETPAYPATGVMVQNYFDDKAAYTSHSAPSGTTFDPVLGIWSIDSAAINTTDTVTLEISVIVQGSGVISNSAEVIAADQTDLDSTPANGIKSEDDYSTSCSSVPFSICFGDSVVLVIDSSYSSYQWNLDGNPIPGATSYSYFASTPGEYTVDINGSTGCESGLCCPFILEGGIEFDLTISGTSQVCSGDTIELTSGTVGGTIVSYLWIRPNGTTSTDTNLVIANATQANNGIFTLIATYESGCVVTETFSVIVNPAVVSANIIALCNNNGTANNDTDDIFSFNVNPVGAIANTYSITGTGISDTGLSFGGPSPVIGPFNIADGSFNITIQDEVSLCSLEVTVTPPATCSSCIKPICIPIQIVKNN</sequence>
<dbReference type="Gene3D" id="2.60.40.10">
    <property type="entry name" value="Immunoglobulins"/>
    <property type="match status" value="2"/>
</dbReference>
<keyword evidence="4" id="KW-1185">Reference proteome</keyword>
<dbReference type="SUPFAM" id="SSF49299">
    <property type="entry name" value="PKD domain"/>
    <property type="match status" value="1"/>
</dbReference>
<name>A0A0N8HAE9_9BACT</name>
<reference evidence="3 4" key="1">
    <citation type="submission" date="2015-07" db="EMBL/GenBank/DDBJ databases">
        <title>The draft genome sequence of Leadbetterella sp. JN14-9.</title>
        <authorList>
            <person name="Liu Y."/>
            <person name="Du J."/>
            <person name="Shao Z."/>
        </authorList>
    </citation>
    <scope>NUCLEOTIDE SEQUENCE [LARGE SCALE GENOMIC DNA]</scope>
    <source>
        <strain evidence="3 4">JN14-9</strain>
    </source>
</reference>
<dbReference type="InterPro" id="IPR035986">
    <property type="entry name" value="PKD_dom_sf"/>
</dbReference>
<protein>
    <recommendedName>
        <fullName evidence="2">DUF11 domain-containing protein</fullName>
    </recommendedName>
</protein>
<accession>A0A0N8HAE9</accession>
<dbReference type="EMBL" id="LGTQ01000005">
    <property type="protein sequence ID" value="KPM49980.1"/>
    <property type="molecule type" value="Genomic_DNA"/>
</dbReference>
<dbReference type="PATRIC" id="fig|1605367.3.peg.2425"/>
<feature type="compositionally biased region" description="Polar residues" evidence="1">
    <location>
        <begin position="1"/>
        <end position="10"/>
    </location>
</feature>